<sequence>MSSLMSKPIKTYSEFWPYYLQEHAQPATRGYHYLGVIGLMAVVLAAFISGNFYILWLMPVVGYGFAWFSHLTIEKNKPATFDYPFWSLISDFRMFYCWLTGQMNDELKKAGVLEESVYE</sequence>
<reference evidence="2 3" key="1">
    <citation type="journal article" date="2012" name="J. Bacteriol.">
        <title>Genome Sequence of Strain IMCC14465, Isolated from the East Sea, Belonging to the PS1 Clade of Alphaproteobacteria.</title>
        <authorList>
            <person name="Yang S.J."/>
            <person name="Kang I."/>
            <person name="Cho J.C."/>
        </authorList>
    </citation>
    <scope>NUCLEOTIDE SEQUENCE [LARGE SCALE GENOMIC DNA]</scope>
    <source>
        <strain evidence="2 3">IMCC14465</strain>
    </source>
</reference>
<keyword evidence="1" id="KW-0472">Membrane</keyword>
<dbReference type="PATRIC" id="fig|1220535.3.peg.177"/>
<dbReference type="STRING" id="1220535.IMCC14465_01790"/>
<comment type="caution">
    <text evidence="2">The sequence shown here is derived from an EMBL/GenBank/DDBJ whole genome shotgun (WGS) entry which is preliminary data.</text>
</comment>
<dbReference type="Pfam" id="PF06127">
    <property type="entry name" value="Mpo1-like"/>
    <property type="match status" value="1"/>
</dbReference>
<gene>
    <name evidence="2" type="ORF">IMCC14465_01790</name>
</gene>
<name>J9A5W9_9PROT</name>
<evidence type="ECO:0000313" key="3">
    <source>
        <dbReference type="Proteomes" id="UP000004836"/>
    </source>
</evidence>
<protein>
    <recommendedName>
        <fullName evidence="4">Transmembrane protein</fullName>
    </recommendedName>
</protein>
<dbReference type="AlphaFoldDB" id="J9A5W9"/>
<feature type="transmembrane region" description="Helical" evidence="1">
    <location>
        <begin position="54"/>
        <end position="73"/>
    </location>
</feature>
<evidence type="ECO:0000256" key="1">
    <source>
        <dbReference type="SAM" id="Phobius"/>
    </source>
</evidence>
<dbReference type="PANTHER" id="PTHR34205:SF2">
    <property type="entry name" value="DUF962 DOMAIN-CONTAINING PROTEIN"/>
    <property type="match status" value="1"/>
</dbReference>
<dbReference type="eggNOG" id="COG4323">
    <property type="taxonomic scope" value="Bacteria"/>
</dbReference>
<keyword evidence="1" id="KW-1133">Transmembrane helix</keyword>
<proteinExistence type="predicted"/>
<dbReference type="Proteomes" id="UP000004836">
    <property type="component" value="Unassembled WGS sequence"/>
</dbReference>
<evidence type="ECO:0000313" key="2">
    <source>
        <dbReference type="EMBL" id="EJW21785.1"/>
    </source>
</evidence>
<accession>J9A5W9</accession>
<dbReference type="InterPro" id="IPR009305">
    <property type="entry name" value="Mpo1-like"/>
</dbReference>
<dbReference type="EMBL" id="ALYF01000002">
    <property type="protein sequence ID" value="EJW21785.1"/>
    <property type="molecule type" value="Genomic_DNA"/>
</dbReference>
<organism evidence="2 3">
    <name type="scientific">alpha proteobacterium IMCC14465</name>
    <dbReference type="NCBI Taxonomy" id="1220535"/>
    <lineage>
        <taxon>Bacteria</taxon>
        <taxon>Pseudomonadati</taxon>
        <taxon>Pseudomonadota</taxon>
        <taxon>Alphaproteobacteria</taxon>
        <taxon>PS1 clade</taxon>
    </lineage>
</organism>
<keyword evidence="3" id="KW-1185">Reference proteome</keyword>
<evidence type="ECO:0008006" key="4">
    <source>
        <dbReference type="Google" id="ProtNLM"/>
    </source>
</evidence>
<dbReference type="PANTHER" id="PTHR34205">
    <property type="entry name" value="TRANSMEMBRANE PROTEIN"/>
    <property type="match status" value="1"/>
</dbReference>
<feature type="transmembrane region" description="Helical" evidence="1">
    <location>
        <begin position="30"/>
        <end position="48"/>
    </location>
</feature>
<keyword evidence="1" id="KW-0812">Transmembrane</keyword>